<name>A0ABQ6H2P4_9GAMM</name>
<evidence type="ECO:0008006" key="3">
    <source>
        <dbReference type="Google" id="ProtNLM"/>
    </source>
</evidence>
<gene>
    <name evidence="1" type="ORF">theurythT_12990</name>
</gene>
<evidence type="ECO:0000313" key="2">
    <source>
        <dbReference type="Proteomes" id="UP001157133"/>
    </source>
</evidence>
<protein>
    <recommendedName>
        <fullName evidence="3">Prepilin-type N-terminal cleavage/methylation domain-containing protein</fullName>
    </recommendedName>
</protein>
<accession>A0ABQ6H2P4</accession>
<reference evidence="1 2" key="1">
    <citation type="submission" date="2023-03" db="EMBL/GenBank/DDBJ databases">
        <title>Draft genome sequence of Thalassotalea eurytherma JCM 18482T.</title>
        <authorList>
            <person name="Sawabe T."/>
        </authorList>
    </citation>
    <scope>NUCLEOTIDE SEQUENCE [LARGE SCALE GENOMIC DNA]</scope>
    <source>
        <strain evidence="1 2">JCM 18482</strain>
    </source>
</reference>
<comment type="caution">
    <text evidence="1">The sequence shown here is derived from an EMBL/GenBank/DDBJ whole genome shotgun (WGS) entry which is preliminary data.</text>
</comment>
<dbReference type="RefSeq" id="WP_284207193.1">
    <property type="nucleotide sequence ID" value="NZ_BSSU01000006.1"/>
</dbReference>
<proteinExistence type="predicted"/>
<dbReference type="Proteomes" id="UP001157133">
    <property type="component" value="Unassembled WGS sequence"/>
</dbReference>
<sequence length="62" mass="6751">MKMMTGFTLIELVVTKVTFSMIAATNLVHMKALIHGKTDYTSSSNIDGIENSDTEMVTLVLG</sequence>
<evidence type="ECO:0000313" key="1">
    <source>
        <dbReference type="EMBL" id="GLX81847.1"/>
    </source>
</evidence>
<keyword evidence="2" id="KW-1185">Reference proteome</keyword>
<organism evidence="1 2">
    <name type="scientific">Thalassotalea eurytherma</name>
    <dbReference type="NCBI Taxonomy" id="1144278"/>
    <lineage>
        <taxon>Bacteria</taxon>
        <taxon>Pseudomonadati</taxon>
        <taxon>Pseudomonadota</taxon>
        <taxon>Gammaproteobacteria</taxon>
        <taxon>Alteromonadales</taxon>
        <taxon>Colwelliaceae</taxon>
        <taxon>Thalassotalea</taxon>
    </lineage>
</organism>
<dbReference type="EMBL" id="BSSU01000006">
    <property type="protein sequence ID" value="GLX81847.1"/>
    <property type="molecule type" value="Genomic_DNA"/>
</dbReference>